<dbReference type="SMART" id="SM00347">
    <property type="entry name" value="HTH_MARR"/>
    <property type="match status" value="1"/>
</dbReference>
<dbReference type="Pfam" id="PF01047">
    <property type="entry name" value="MarR"/>
    <property type="match status" value="1"/>
</dbReference>
<evidence type="ECO:0000313" key="3">
    <source>
        <dbReference type="Proteomes" id="UP000198802"/>
    </source>
</evidence>
<dbReference type="Gene3D" id="1.10.10.10">
    <property type="entry name" value="Winged helix-like DNA-binding domain superfamily/Winged helix DNA-binding domain"/>
    <property type="match status" value="1"/>
</dbReference>
<dbReference type="InterPro" id="IPR036390">
    <property type="entry name" value="WH_DNA-bd_sf"/>
</dbReference>
<reference evidence="3" key="1">
    <citation type="submission" date="2015-11" db="EMBL/GenBank/DDBJ databases">
        <authorList>
            <person name="Varghese N."/>
        </authorList>
    </citation>
    <scope>NUCLEOTIDE SEQUENCE [LARGE SCALE GENOMIC DNA]</scope>
    <source>
        <strain evidence="3">DSM 45899</strain>
    </source>
</reference>
<organism evidence="2 3">
    <name type="scientific">Parafrankia irregularis</name>
    <dbReference type="NCBI Taxonomy" id="795642"/>
    <lineage>
        <taxon>Bacteria</taxon>
        <taxon>Bacillati</taxon>
        <taxon>Actinomycetota</taxon>
        <taxon>Actinomycetes</taxon>
        <taxon>Frankiales</taxon>
        <taxon>Frankiaceae</taxon>
        <taxon>Parafrankia</taxon>
    </lineage>
</organism>
<dbReference type="InterPro" id="IPR052526">
    <property type="entry name" value="HTH-type_Bedaq_tolerance"/>
</dbReference>
<dbReference type="PANTHER" id="PTHR39515">
    <property type="entry name" value="CONSERVED PROTEIN"/>
    <property type="match status" value="1"/>
</dbReference>
<gene>
    <name evidence="2" type="ORF">Ga0074812_15619</name>
</gene>
<accession>A0A0S4R060</accession>
<dbReference type="SUPFAM" id="SSF46785">
    <property type="entry name" value="Winged helix' DNA-binding domain"/>
    <property type="match status" value="1"/>
</dbReference>
<proteinExistence type="predicted"/>
<protein>
    <submittedName>
        <fullName evidence="2">DNA-binding transcriptional regulator, MarR family</fullName>
    </submittedName>
</protein>
<keyword evidence="2" id="KW-0238">DNA-binding</keyword>
<keyword evidence="3" id="KW-1185">Reference proteome</keyword>
<sequence length="159" mass="17879">MSEREIAQLEHELVLLTRHPSMGAFAGGWDPGSQQLERSAYLLMGRLESAGPQSIGQLAETFRLNASTVNRQTAAMLRAGLVERILDPAGGMARMFRLTPHGRERLDQHRSWSVRGLERVLTDWDPTEISELVRSLSRLNRSIQHRIENSLPDRAGATR</sequence>
<dbReference type="PANTHER" id="PTHR39515:SF2">
    <property type="entry name" value="HTH-TYPE TRANSCRIPTIONAL REGULATOR RV0880"/>
    <property type="match status" value="1"/>
</dbReference>
<dbReference type="AlphaFoldDB" id="A0A0S4R060"/>
<dbReference type="RefSeq" id="WP_054568872.1">
    <property type="nucleotide sequence ID" value="NZ_FAOZ01000056.1"/>
</dbReference>
<dbReference type="EMBL" id="FAOZ01000056">
    <property type="protein sequence ID" value="CUU61107.1"/>
    <property type="molecule type" value="Genomic_DNA"/>
</dbReference>
<dbReference type="InterPro" id="IPR036388">
    <property type="entry name" value="WH-like_DNA-bd_sf"/>
</dbReference>
<evidence type="ECO:0000313" key="2">
    <source>
        <dbReference type="EMBL" id="CUU61107.1"/>
    </source>
</evidence>
<dbReference type="GO" id="GO:0003700">
    <property type="term" value="F:DNA-binding transcription factor activity"/>
    <property type="evidence" value="ECO:0007669"/>
    <property type="project" value="InterPro"/>
</dbReference>
<dbReference type="GO" id="GO:0003677">
    <property type="term" value="F:DNA binding"/>
    <property type="evidence" value="ECO:0007669"/>
    <property type="project" value="UniProtKB-KW"/>
</dbReference>
<name>A0A0S4R060_9ACTN</name>
<evidence type="ECO:0000259" key="1">
    <source>
        <dbReference type="SMART" id="SM00347"/>
    </source>
</evidence>
<feature type="domain" description="HTH marR-type" evidence="1">
    <location>
        <begin position="29"/>
        <end position="129"/>
    </location>
</feature>
<dbReference type="InterPro" id="IPR000835">
    <property type="entry name" value="HTH_MarR-typ"/>
</dbReference>
<dbReference type="Proteomes" id="UP000198802">
    <property type="component" value="Unassembled WGS sequence"/>
</dbReference>